<feature type="signal peptide" evidence="2">
    <location>
        <begin position="1"/>
        <end position="27"/>
    </location>
</feature>
<keyword evidence="2" id="KW-0732">Signal</keyword>
<dbReference type="InterPro" id="IPR042100">
    <property type="entry name" value="Bug_dom1"/>
</dbReference>
<evidence type="ECO:0000313" key="4">
    <source>
        <dbReference type="Proteomes" id="UP000245216"/>
    </source>
</evidence>
<dbReference type="PIRSF" id="PIRSF017082">
    <property type="entry name" value="YflP"/>
    <property type="match status" value="1"/>
</dbReference>
<dbReference type="STRING" id="511.UZ73_14880"/>
<sequence length="328" mass="34909">MKKVLARKVAPLLAGMGLLFCSLSAQAAYPDKPIRLVVPFTPGGVTDVIARGVAQQMSKDLGQIIIVENKPGASGIIATDFVAKSAPDGYTVLLAAVGQAVVNNHLYKKLPYDPAQDLTAVSLVAEGQNVLVVNAKQSPFNTGEELISHARANPEDLTYASFGNGSSSHLSAAAFTTMANIDVIHAPYRGSAPAMTDLLGGHISFMFDSMGTAITHINANTVRPLAVSGPERSSLLPEVPTFAELGLDQGYNVTAWFGFHVSSGTPAEIVERLSQSMKTVSQNAEFVETFRRQGVDIISSTPAEYAEFLRQEDEKFGSLIKQANITLD</sequence>
<protein>
    <submittedName>
        <fullName evidence="3">Tripartite tricarboxylate transporter substrate binding protein</fullName>
    </submittedName>
</protein>
<name>A0A2U2BET8_ALCFA</name>
<comment type="caution">
    <text evidence="3">The sequence shown here is derived from an EMBL/GenBank/DDBJ whole genome shotgun (WGS) entry which is preliminary data.</text>
</comment>
<dbReference type="EMBL" id="QEXO01000006">
    <property type="protein sequence ID" value="PWE12491.1"/>
    <property type="molecule type" value="Genomic_DNA"/>
</dbReference>
<dbReference type="SUPFAM" id="SSF53850">
    <property type="entry name" value="Periplasmic binding protein-like II"/>
    <property type="match status" value="1"/>
</dbReference>
<dbReference type="RefSeq" id="WP_086061438.1">
    <property type="nucleotide sequence ID" value="NZ_CAXOKM010000017.1"/>
</dbReference>
<dbReference type="PANTHER" id="PTHR42928">
    <property type="entry name" value="TRICARBOXYLATE-BINDING PROTEIN"/>
    <property type="match status" value="1"/>
</dbReference>
<dbReference type="PANTHER" id="PTHR42928:SF5">
    <property type="entry name" value="BLR1237 PROTEIN"/>
    <property type="match status" value="1"/>
</dbReference>
<comment type="similarity">
    <text evidence="1">Belongs to the UPF0065 (bug) family.</text>
</comment>
<dbReference type="Proteomes" id="UP000245216">
    <property type="component" value="Unassembled WGS sequence"/>
</dbReference>
<dbReference type="InterPro" id="IPR005064">
    <property type="entry name" value="BUG"/>
</dbReference>
<accession>A0A2U2BET8</accession>
<dbReference type="Gene3D" id="3.40.190.150">
    <property type="entry name" value="Bordetella uptake gene, domain 1"/>
    <property type="match status" value="1"/>
</dbReference>
<evidence type="ECO:0000256" key="2">
    <source>
        <dbReference type="SAM" id="SignalP"/>
    </source>
</evidence>
<dbReference type="Gene3D" id="3.40.190.10">
    <property type="entry name" value="Periplasmic binding protein-like II"/>
    <property type="match status" value="1"/>
</dbReference>
<gene>
    <name evidence="3" type="ORF">DF183_19375</name>
</gene>
<evidence type="ECO:0000256" key="1">
    <source>
        <dbReference type="ARBA" id="ARBA00006987"/>
    </source>
</evidence>
<organism evidence="3 4">
    <name type="scientific">Alcaligenes faecalis</name>
    <dbReference type="NCBI Taxonomy" id="511"/>
    <lineage>
        <taxon>Bacteria</taxon>
        <taxon>Pseudomonadati</taxon>
        <taxon>Pseudomonadota</taxon>
        <taxon>Betaproteobacteria</taxon>
        <taxon>Burkholderiales</taxon>
        <taxon>Alcaligenaceae</taxon>
        <taxon>Alcaligenes</taxon>
    </lineage>
</organism>
<dbReference type="Pfam" id="PF03401">
    <property type="entry name" value="TctC"/>
    <property type="match status" value="1"/>
</dbReference>
<reference evidence="3 4" key="1">
    <citation type="submission" date="2018-05" db="EMBL/GenBank/DDBJ databases">
        <title>Genome Sequence of an Efficient Indole-Degrading Bacterium, Alcaligenes sp.YBY.</title>
        <authorList>
            <person name="Yang B."/>
        </authorList>
    </citation>
    <scope>NUCLEOTIDE SEQUENCE [LARGE SCALE GENOMIC DNA]</scope>
    <source>
        <strain evidence="3 4">YBY</strain>
    </source>
</reference>
<feature type="chain" id="PRO_5015489969" evidence="2">
    <location>
        <begin position="28"/>
        <end position="328"/>
    </location>
</feature>
<dbReference type="CDD" id="cd13578">
    <property type="entry name" value="PBP2_Bug27"/>
    <property type="match status" value="1"/>
</dbReference>
<proteinExistence type="inferred from homology"/>
<evidence type="ECO:0000313" key="3">
    <source>
        <dbReference type="EMBL" id="PWE12491.1"/>
    </source>
</evidence>
<dbReference type="AlphaFoldDB" id="A0A2U2BET8"/>
<reference evidence="3 4" key="2">
    <citation type="submission" date="2018-05" db="EMBL/GenBank/DDBJ databases">
        <authorList>
            <person name="Lanie J.A."/>
            <person name="Ng W.-L."/>
            <person name="Kazmierczak K.M."/>
            <person name="Andrzejewski T.M."/>
            <person name="Davidsen T.M."/>
            <person name="Wayne K.J."/>
            <person name="Tettelin H."/>
            <person name="Glass J.I."/>
            <person name="Rusch D."/>
            <person name="Podicherti R."/>
            <person name="Tsui H.-C.T."/>
            <person name="Winkler M.E."/>
        </authorList>
    </citation>
    <scope>NUCLEOTIDE SEQUENCE [LARGE SCALE GENOMIC DNA]</scope>
    <source>
        <strain evidence="3 4">YBY</strain>
    </source>
</reference>